<organism evidence="1 2">
    <name type="scientific">Cronobacter phage vB_CsaM_GAP32</name>
    <dbReference type="NCBI Taxonomy" id="1141136"/>
    <lineage>
        <taxon>Viruses</taxon>
        <taxon>Duplodnaviria</taxon>
        <taxon>Heunggongvirae</taxon>
        <taxon>Uroviricota</taxon>
        <taxon>Caudoviricetes</taxon>
        <taxon>Mimasvirus</taxon>
        <taxon>Mimasvirus GAP32</taxon>
    </lineage>
</organism>
<reference evidence="1 2" key="1">
    <citation type="journal article" date="2014" name="Virology">
        <title>Supersize me: Cronobacter sakazakii phage GAP32.</title>
        <authorList>
            <person name="Abbasifar R."/>
            <person name="Griffiths M.W."/>
            <person name="Sabour P.M."/>
            <person name="Ackermann H.-W."/>
            <person name="Vandersteegen K."/>
            <person name="Lavigne R."/>
            <person name="Noben J.-P."/>
            <person name="Villa A.A."/>
            <person name="Abbasifar A."/>
            <person name="Nash J.H.E."/>
            <person name="Kropinski A.M."/>
        </authorList>
    </citation>
    <scope>NUCLEOTIDE SEQUENCE [LARGE SCALE GENOMIC DNA]</scope>
    <source>
        <strain evidence="1">GAP-32</strain>
    </source>
</reference>
<dbReference type="RefSeq" id="YP_006987629.1">
    <property type="nucleotide sequence ID" value="NC_019401.1"/>
</dbReference>
<dbReference type="GeneID" id="13994265"/>
<dbReference type="OrthoDB" id="28213at10239"/>
<evidence type="ECO:0000313" key="2">
    <source>
        <dbReference type="Proteomes" id="UP000000457"/>
    </source>
</evidence>
<dbReference type="EMBL" id="JN882285">
    <property type="protein sequence ID" value="AFC21974.1"/>
    <property type="molecule type" value="Genomic_DNA"/>
</dbReference>
<sequence>MIYQMIVKALKEMQEYGTDIGNAVKYCSENAFDLVQKYEEGTALEELLSICLDNK</sequence>
<dbReference type="Proteomes" id="UP000000457">
    <property type="component" value="Segment"/>
</dbReference>
<proteinExistence type="predicted"/>
<protein>
    <submittedName>
        <fullName evidence="1">Uncharacterized protein</fullName>
    </submittedName>
</protein>
<keyword evidence="2" id="KW-1185">Reference proteome</keyword>
<dbReference type="KEGG" id="vg:13994265"/>
<gene>
    <name evidence="1" type="ORF">GAP32_514</name>
</gene>
<accession>K4FB99</accession>
<evidence type="ECO:0000313" key="1">
    <source>
        <dbReference type="EMBL" id="AFC21974.1"/>
    </source>
</evidence>
<name>K4FB99_9CAUD</name>